<dbReference type="InterPro" id="IPR023572">
    <property type="entry name" value="Archease_dom"/>
</dbReference>
<dbReference type="GO" id="GO:0008033">
    <property type="term" value="P:tRNA processing"/>
    <property type="evidence" value="ECO:0007669"/>
    <property type="project" value="UniProtKB-KW"/>
</dbReference>
<protein>
    <recommendedName>
        <fullName evidence="5">Archease domain-containing protein</fullName>
    </recommendedName>
</protein>
<gene>
    <name evidence="6" type="ORF">A2Y62_13965</name>
</gene>
<evidence type="ECO:0000313" key="7">
    <source>
        <dbReference type="Proteomes" id="UP000178943"/>
    </source>
</evidence>
<evidence type="ECO:0000259" key="5">
    <source>
        <dbReference type="Pfam" id="PF01951"/>
    </source>
</evidence>
<dbReference type="AlphaFoldDB" id="A0A1F5VH28"/>
<dbReference type="STRING" id="1817863.A2Y62_13965"/>
<accession>A0A1F5VH28</accession>
<dbReference type="Proteomes" id="UP000178943">
    <property type="component" value="Unassembled WGS sequence"/>
</dbReference>
<name>A0A1F5VH28_9BACT</name>
<sequence length="136" mass="15754">MKYSYFEHPSDIGILCRGSSLQELFKNATAALYEIMLDTKLTGETEQKEIIISAEDTAELFAQWVGDIIFYAHAYKLFFKRFDFEIINETEVKAVAHGQIITGDAKLRSEIKGMTYHNYTFTKKKEFWEASFIIDV</sequence>
<proteinExistence type="inferred from homology"/>
<evidence type="ECO:0000256" key="2">
    <source>
        <dbReference type="ARBA" id="ARBA00022694"/>
    </source>
</evidence>
<dbReference type="PANTHER" id="PTHR12682">
    <property type="entry name" value="ARCHEASE"/>
    <property type="match status" value="1"/>
</dbReference>
<reference evidence="6 7" key="1">
    <citation type="journal article" date="2016" name="Nat. Commun.">
        <title>Thousands of microbial genomes shed light on interconnected biogeochemical processes in an aquifer system.</title>
        <authorList>
            <person name="Anantharaman K."/>
            <person name="Brown C.T."/>
            <person name="Hug L.A."/>
            <person name="Sharon I."/>
            <person name="Castelle C.J."/>
            <person name="Probst A.J."/>
            <person name="Thomas B.C."/>
            <person name="Singh A."/>
            <person name="Wilkins M.J."/>
            <person name="Karaoz U."/>
            <person name="Brodie E.L."/>
            <person name="Williams K.H."/>
            <person name="Hubbard S.S."/>
            <person name="Banfield J.F."/>
        </authorList>
    </citation>
    <scope>NUCLEOTIDE SEQUENCE [LARGE SCALE GENOMIC DNA]</scope>
</reference>
<dbReference type="Pfam" id="PF01951">
    <property type="entry name" value="Archease"/>
    <property type="match status" value="1"/>
</dbReference>
<keyword evidence="3" id="KW-0479">Metal-binding</keyword>
<dbReference type="InterPro" id="IPR002804">
    <property type="entry name" value="Archease"/>
</dbReference>
<evidence type="ECO:0000256" key="3">
    <source>
        <dbReference type="ARBA" id="ARBA00022723"/>
    </source>
</evidence>
<evidence type="ECO:0000256" key="4">
    <source>
        <dbReference type="ARBA" id="ARBA00022837"/>
    </source>
</evidence>
<evidence type="ECO:0000313" key="6">
    <source>
        <dbReference type="EMBL" id="OGF62231.1"/>
    </source>
</evidence>
<keyword evidence="4" id="KW-0106">Calcium</keyword>
<feature type="domain" description="Archease" evidence="5">
    <location>
        <begin position="3"/>
        <end position="136"/>
    </location>
</feature>
<dbReference type="SUPFAM" id="SSF69819">
    <property type="entry name" value="MTH1598-like"/>
    <property type="match status" value="1"/>
</dbReference>
<dbReference type="EMBL" id="MFGW01000183">
    <property type="protein sequence ID" value="OGF62231.1"/>
    <property type="molecule type" value="Genomic_DNA"/>
</dbReference>
<comment type="similarity">
    <text evidence="1">Belongs to the archease family.</text>
</comment>
<dbReference type="PANTHER" id="PTHR12682:SF11">
    <property type="entry name" value="PROTEIN ARCHEASE"/>
    <property type="match status" value="1"/>
</dbReference>
<comment type="caution">
    <text evidence="6">The sequence shown here is derived from an EMBL/GenBank/DDBJ whole genome shotgun (WGS) entry which is preliminary data.</text>
</comment>
<dbReference type="GO" id="GO:0046872">
    <property type="term" value="F:metal ion binding"/>
    <property type="evidence" value="ECO:0007669"/>
    <property type="project" value="UniProtKB-KW"/>
</dbReference>
<dbReference type="Gene3D" id="3.55.10.10">
    <property type="entry name" value="Archease domain"/>
    <property type="match status" value="1"/>
</dbReference>
<organism evidence="6 7">
    <name type="scientific">Candidatus Fischerbacteria bacterium RBG_13_37_8</name>
    <dbReference type="NCBI Taxonomy" id="1817863"/>
    <lineage>
        <taxon>Bacteria</taxon>
        <taxon>Candidatus Fischeribacteriota</taxon>
    </lineage>
</organism>
<evidence type="ECO:0000256" key="1">
    <source>
        <dbReference type="ARBA" id="ARBA00007963"/>
    </source>
</evidence>
<dbReference type="InterPro" id="IPR036820">
    <property type="entry name" value="Archease_dom_sf"/>
</dbReference>
<keyword evidence="2" id="KW-0819">tRNA processing</keyword>